<gene>
    <name evidence="1" type="ORF">D5086_006804</name>
</gene>
<evidence type="ECO:0000313" key="2">
    <source>
        <dbReference type="Proteomes" id="UP000309997"/>
    </source>
</evidence>
<sequence length="132" mass="15027">MASHATSLQDKMMRLQYALFLRLLLLVLFVQFPLLYRLGSFSSKILCFVCVSGCLADFTLLWDMQSWNPNGPECMQFIASTLAPLLRLCIFILGPLHRHVQIKLVMISLGFMSSFCIFSVFGNFEDPKVVKP</sequence>
<evidence type="ECO:0000313" key="1">
    <source>
        <dbReference type="EMBL" id="KAL3598886.1"/>
    </source>
</evidence>
<dbReference type="Proteomes" id="UP000309997">
    <property type="component" value="Unassembled WGS sequence"/>
</dbReference>
<proteinExistence type="predicted"/>
<comment type="caution">
    <text evidence="1">The sequence shown here is derived from an EMBL/GenBank/DDBJ whole genome shotgun (WGS) entry which is preliminary data.</text>
</comment>
<reference evidence="1 2" key="1">
    <citation type="journal article" date="2024" name="Plant Biotechnol. J.">
        <title>Genome and CRISPR/Cas9 system of a widespread forest tree (Populus alba) in the world.</title>
        <authorList>
            <person name="Liu Y.J."/>
            <person name="Jiang P.F."/>
            <person name="Han X.M."/>
            <person name="Li X.Y."/>
            <person name="Wang H.M."/>
            <person name="Wang Y.J."/>
            <person name="Wang X.X."/>
            <person name="Zeng Q.Y."/>
        </authorList>
    </citation>
    <scope>NUCLEOTIDE SEQUENCE [LARGE SCALE GENOMIC DNA]</scope>
    <source>
        <strain evidence="2">cv. PAL-ZL1</strain>
    </source>
</reference>
<dbReference type="EMBL" id="RCHU02000003">
    <property type="protein sequence ID" value="KAL3598886.1"/>
    <property type="molecule type" value="Genomic_DNA"/>
</dbReference>
<name>A0ACC4CLZ1_POPAL</name>
<accession>A0ACC4CLZ1</accession>
<organism evidence="1 2">
    <name type="scientific">Populus alba</name>
    <name type="common">White poplar</name>
    <dbReference type="NCBI Taxonomy" id="43335"/>
    <lineage>
        <taxon>Eukaryota</taxon>
        <taxon>Viridiplantae</taxon>
        <taxon>Streptophyta</taxon>
        <taxon>Embryophyta</taxon>
        <taxon>Tracheophyta</taxon>
        <taxon>Spermatophyta</taxon>
        <taxon>Magnoliopsida</taxon>
        <taxon>eudicotyledons</taxon>
        <taxon>Gunneridae</taxon>
        <taxon>Pentapetalae</taxon>
        <taxon>rosids</taxon>
        <taxon>fabids</taxon>
        <taxon>Malpighiales</taxon>
        <taxon>Salicaceae</taxon>
        <taxon>Saliceae</taxon>
        <taxon>Populus</taxon>
    </lineage>
</organism>
<protein>
    <submittedName>
        <fullName evidence="1">Uncharacterized protein</fullName>
    </submittedName>
</protein>
<keyword evidence="2" id="KW-1185">Reference proteome</keyword>